<dbReference type="AlphaFoldDB" id="A0A9P7ECN5"/>
<accession>A0A9P7ECN5</accession>
<sequence>MSTPVDNSLTGLKASTAQIMAIISGAQQILPGNSYFSLTTQAQVIKDYGSGPLPSIVLLCSKELLHIQGMTPQVWPNWHNIGYNNPCLLTHVWHPKLLAWEALDSVMELSGGASGGTSDIAGADGWGGKVHWNQTCGGRSSNWEIKGEELGVPDMRQETGIVVPNVVPVGPDLGSHALDVQ</sequence>
<dbReference type="OrthoDB" id="2690142at2759"/>
<reference evidence="1" key="1">
    <citation type="journal article" date="2020" name="New Phytol.">
        <title>Comparative genomics reveals dynamic genome evolution in host specialist ectomycorrhizal fungi.</title>
        <authorList>
            <person name="Lofgren L.A."/>
            <person name="Nguyen N.H."/>
            <person name="Vilgalys R."/>
            <person name="Ruytinx J."/>
            <person name="Liao H.L."/>
            <person name="Branco S."/>
            <person name="Kuo A."/>
            <person name="LaButti K."/>
            <person name="Lipzen A."/>
            <person name="Andreopoulos W."/>
            <person name="Pangilinan J."/>
            <person name="Riley R."/>
            <person name="Hundley H."/>
            <person name="Na H."/>
            <person name="Barry K."/>
            <person name="Grigoriev I.V."/>
            <person name="Stajich J.E."/>
            <person name="Kennedy P.G."/>
        </authorList>
    </citation>
    <scope>NUCLEOTIDE SEQUENCE</scope>
    <source>
        <strain evidence="1">MN1</strain>
    </source>
</reference>
<proteinExistence type="predicted"/>
<protein>
    <submittedName>
        <fullName evidence="1">Uncharacterized protein</fullName>
    </submittedName>
</protein>
<keyword evidence="2" id="KW-1185">Reference proteome</keyword>
<dbReference type="RefSeq" id="XP_041193607.1">
    <property type="nucleotide sequence ID" value="XM_041332852.1"/>
</dbReference>
<name>A0A9P7ECN5_9AGAM</name>
<gene>
    <name evidence="1" type="ORF">BJ212DRAFT_1299348</name>
</gene>
<evidence type="ECO:0000313" key="1">
    <source>
        <dbReference type="EMBL" id="KAG1817188.1"/>
    </source>
</evidence>
<comment type="caution">
    <text evidence="1">The sequence shown here is derived from an EMBL/GenBank/DDBJ whole genome shotgun (WGS) entry which is preliminary data.</text>
</comment>
<evidence type="ECO:0000313" key="2">
    <source>
        <dbReference type="Proteomes" id="UP000807769"/>
    </source>
</evidence>
<dbReference type="GeneID" id="64626869"/>
<dbReference type="EMBL" id="JABBWG010000014">
    <property type="protein sequence ID" value="KAG1817188.1"/>
    <property type="molecule type" value="Genomic_DNA"/>
</dbReference>
<organism evidence="1 2">
    <name type="scientific">Suillus subaureus</name>
    <dbReference type="NCBI Taxonomy" id="48587"/>
    <lineage>
        <taxon>Eukaryota</taxon>
        <taxon>Fungi</taxon>
        <taxon>Dikarya</taxon>
        <taxon>Basidiomycota</taxon>
        <taxon>Agaricomycotina</taxon>
        <taxon>Agaricomycetes</taxon>
        <taxon>Agaricomycetidae</taxon>
        <taxon>Boletales</taxon>
        <taxon>Suillineae</taxon>
        <taxon>Suillaceae</taxon>
        <taxon>Suillus</taxon>
    </lineage>
</organism>
<dbReference type="Proteomes" id="UP000807769">
    <property type="component" value="Unassembled WGS sequence"/>
</dbReference>